<evidence type="ECO:0000313" key="2">
    <source>
        <dbReference type="EMBL" id="CAI6071892.1"/>
    </source>
</evidence>
<sequence>CRVVQAGAGHFSLDKFIAHLVHQQLKTHCHGSIIPPSTASTSTLRHPKTNFRFRRPGSRIPYNITPVSRPTLYFGTQQLSHSLGFKGCAYPYRKQRKPNRVSHGYDPECGCPNLPKQLLCVCRSFHKEAVELLHGENKLIVRAHHQVEDLDILKTLQQSQISASDPELSTGNNLSESIIRCWTEICQRLFGIVIPGTLHLEFICDAQGLQTAQRVIEPMSPLPRLKECSIRLGRKKGYSLRSHSRSTALQLTRGVEQKKPPVVSFSSLPRELRLRILWFTNLGPGGTFLKSTDHELETIHVNRGRFAQQSVSEEDSEPVVLTAPSPSCTALAS</sequence>
<evidence type="ECO:0000256" key="1">
    <source>
        <dbReference type="SAM" id="MobiDB-lite"/>
    </source>
</evidence>
<comment type="caution">
    <text evidence="2">The sequence shown here is derived from an EMBL/GenBank/DDBJ whole genome shotgun (WGS) entry which is preliminary data.</text>
</comment>
<dbReference type="EMBL" id="CABFNP030000642">
    <property type="protein sequence ID" value="CAI6071892.1"/>
    <property type="molecule type" value="Genomic_DNA"/>
</dbReference>
<evidence type="ECO:0000313" key="3">
    <source>
        <dbReference type="Proteomes" id="UP001160390"/>
    </source>
</evidence>
<accession>A0AA35PVM2</accession>
<reference evidence="2" key="1">
    <citation type="submission" date="2023-01" db="EMBL/GenBank/DDBJ databases">
        <authorList>
            <person name="Piombo E."/>
        </authorList>
    </citation>
    <scope>NUCLEOTIDE SEQUENCE</scope>
</reference>
<feature type="non-terminal residue" evidence="2">
    <location>
        <position position="1"/>
    </location>
</feature>
<gene>
    <name evidence="2" type="ORF">CCHLO57077_00016171</name>
</gene>
<feature type="region of interest" description="Disordered" evidence="1">
    <location>
        <begin position="312"/>
        <end position="333"/>
    </location>
</feature>
<feature type="non-terminal residue" evidence="2">
    <location>
        <position position="333"/>
    </location>
</feature>
<proteinExistence type="predicted"/>
<protein>
    <submittedName>
        <fullName evidence="2">Uncharacterized protein</fullName>
    </submittedName>
</protein>
<dbReference type="Proteomes" id="UP001160390">
    <property type="component" value="Unassembled WGS sequence"/>
</dbReference>
<keyword evidence="3" id="KW-1185">Reference proteome</keyword>
<name>A0AA35PVM2_9HYPO</name>
<feature type="compositionally biased region" description="Polar residues" evidence="1">
    <location>
        <begin position="324"/>
        <end position="333"/>
    </location>
</feature>
<dbReference type="AlphaFoldDB" id="A0AA35PVM2"/>
<organism evidence="2 3">
    <name type="scientific">Clonostachys chloroleuca</name>
    <dbReference type="NCBI Taxonomy" id="1926264"/>
    <lineage>
        <taxon>Eukaryota</taxon>
        <taxon>Fungi</taxon>
        <taxon>Dikarya</taxon>
        <taxon>Ascomycota</taxon>
        <taxon>Pezizomycotina</taxon>
        <taxon>Sordariomycetes</taxon>
        <taxon>Hypocreomycetidae</taxon>
        <taxon>Hypocreales</taxon>
        <taxon>Bionectriaceae</taxon>
        <taxon>Clonostachys</taxon>
    </lineage>
</organism>